<feature type="compositionally biased region" description="Pro residues" evidence="12">
    <location>
        <begin position="855"/>
        <end position="892"/>
    </location>
</feature>
<feature type="compositionally biased region" description="Polar residues" evidence="12">
    <location>
        <begin position="1157"/>
        <end position="1180"/>
    </location>
</feature>
<accession>A0A0D2PZ60</accession>
<feature type="compositionally biased region" description="Polar residues" evidence="12">
    <location>
        <begin position="797"/>
        <end position="810"/>
    </location>
</feature>
<feature type="region of interest" description="Disordered" evidence="12">
    <location>
        <begin position="837"/>
        <end position="897"/>
    </location>
</feature>
<comment type="subcellular location">
    <subcellularLocation>
        <location evidence="3">Cell membrane</location>
        <topology evidence="3">Peripheral membrane protein</topology>
        <orientation evidence="3">Cytoplasmic side</orientation>
    </subcellularLocation>
    <subcellularLocation>
        <location evidence="2">Cytoplasm</location>
        <location evidence="2">Cytoskeleton</location>
        <location evidence="2">Actin patch</location>
    </subcellularLocation>
    <subcellularLocation>
        <location evidence="1">Endosome membrane</location>
        <topology evidence="1">Peripheral membrane protein</topology>
        <orientation evidence="1">Cytoplasmic side</orientation>
    </subcellularLocation>
</comment>
<dbReference type="InterPro" id="IPR036028">
    <property type="entry name" value="SH3-like_dom_sf"/>
</dbReference>
<dbReference type="OMA" id="FMAQGED"/>
<dbReference type="STRING" id="945553.A0A0D2PZ60"/>
<dbReference type="EMBL" id="KN817536">
    <property type="protein sequence ID" value="KJA24650.1"/>
    <property type="molecule type" value="Genomic_DNA"/>
</dbReference>
<comment type="similarity">
    <text evidence="4">Belongs to the SLA1 family.</text>
</comment>
<keyword evidence="10" id="KW-0206">Cytoskeleton</keyword>
<dbReference type="InterPro" id="IPR013761">
    <property type="entry name" value="SAM/pointed_sf"/>
</dbReference>
<feature type="region of interest" description="Disordered" evidence="12">
    <location>
        <begin position="914"/>
        <end position="974"/>
    </location>
</feature>
<dbReference type="Gene3D" id="2.30.30.700">
    <property type="entry name" value="SLA1 homology domain 1"/>
    <property type="match status" value="1"/>
</dbReference>
<evidence type="ECO:0000313" key="14">
    <source>
        <dbReference type="EMBL" id="KJA24650.1"/>
    </source>
</evidence>
<feature type="compositionally biased region" description="Basic and acidic residues" evidence="12">
    <location>
        <begin position="728"/>
        <end position="739"/>
    </location>
</feature>
<feature type="region of interest" description="Disordered" evidence="12">
    <location>
        <begin position="607"/>
        <end position="653"/>
    </location>
</feature>
<dbReference type="Gene3D" id="1.10.150.50">
    <property type="entry name" value="Transcription Factor, Ets-1"/>
    <property type="match status" value="1"/>
</dbReference>
<dbReference type="Gene3D" id="2.30.30.40">
    <property type="entry name" value="SH3 Domains"/>
    <property type="match status" value="3"/>
</dbReference>
<feature type="compositionally biased region" description="Low complexity" evidence="12">
    <location>
        <begin position="419"/>
        <end position="443"/>
    </location>
</feature>
<feature type="domain" description="SH3" evidence="13">
    <location>
        <begin position="4"/>
        <end position="65"/>
    </location>
</feature>
<keyword evidence="15" id="KW-1185">Reference proteome</keyword>
<evidence type="ECO:0000256" key="3">
    <source>
        <dbReference type="ARBA" id="ARBA00004413"/>
    </source>
</evidence>
<feature type="region of interest" description="Disordered" evidence="12">
    <location>
        <begin position="720"/>
        <end position="739"/>
    </location>
</feature>
<dbReference type="GO" id="GO:0010008">
    <property type="term" value="C:endosome membrane"/>
    <property type="evidence" value="ECO:0007669"/>
    <property type="project" value="UniProtKB-SubCell"/>
</dbReference>
<dbReference type="Pfam" id="PF24081">
    <property type="entry name" value="PH_SLA1"/>
    <property type="match status" value="1"/>
</dbReference>
<evidence type="ECO:0000259" key="13">
    <source>
        <dbReference type="PROSITE" id="PS50002"/>
    </source>
</evidence>
<feature type="domain" description="SH3" evidence="13">
    <location>
        <begin position="68"/>
        <end position="128"/>
    </location>
</feature>
<dbReference type="OrthoDB" id="5971719at2759"/>
<name>A0A0D2PZ60_HYPSF</name>
<feature type="compositionally biased region" description="Basic and acidic residues" evidence="12">
    <location>
        <begin position="546"/>
        <end position="556"/>
    </location>
</feature>
<keyword evidence="6 11" id="KW-0728">SH3 domain</keyword>
<feature type="compositionally biased region" description="Pro residues" evidence="12">
    <location>
        <begin position="921"/>
        <end position="941"/>
    </location>
</feature>
<keyword evidence="9" id="KW-0009">Actin-binding</keyword>
<protein>
    <recommendedName>
        <fullName evidence="5">Actin cytoskeleton-regulatory complex protein SLA1</fullName>
    </recommendedName>
</protein>
<dbReference type="CDD" id="cd11773">
    <property type="entry name" value="SH3_Sla1p_1"/>
    <property type="match status" value="1"/>
</dbReference>
<gene>
    <name evidence="14" type="ORF">HYPSUDRAFT_481877</name>
</gene>
<feature type="compositionally biased region" description="Low complexity" evidence="12">
    <location>
        <begin position="268"/>
        <end position="278"/>
    </location>
</feature>
<reference evidence="15" key="1">
    <citation type="submission" date="2014-04" db="EMBL/GenBank/DDBJ databases">
        <title>Evolutionary Origins and Diversification of the Mycorrhizal Mutualists.</title>
        <authorList>
            <consortium name="DOE Joint Genome Institute"/>
            <consortium name="Mycorrhizal Genomics Consortium"/>
            <person name="Kohler A."/>
            <person name="Kuo A."/>
            <person name="Nagy L.G."/>
            <person name="Floudas D."/>
            <person name="Copeland A."/>
            <person name="Barry K.W."/>
            <person name="Cichocki N."/>
            <person name="Veneault-Fourrey C."/>
            <person name="LaButti K."/>
            <person name="Lindquist E.A."/>
            <person name="Lipzen A."/>
            <person name="Lundell T."/>
            <person name="Morin E."/>
            <person name="Murat C."/>
            <person name="Riley R."/>
            <person name="Ohm R."/>
            <person name="Sun H."/>
            <person name="Tunlid A."/>
            <person name="Henrissat B."/>
            <person name="Grigoriev I.V."/>
            <person name="Hibbett D.S."/>
            <person name="Martin F."/>
        </authorList>
    </citation>
    <scope>NUCLEOTIDE SEQUENCE [LARGE SCALE GENOMIC DNA]</scope>
    <source>
        <strain evidence="15">FD-334 SS-4</strain>
    </source>
</reference>
<keyword evidence="7" id="KW-0254">Endocytosis</keyword>
<dbReference type="GO" id="GO:0005886">
    <property type="term" value="C:plasma membrane"/>
    <property type="evidence" value="ECO:0007669"/>
    <property type="project" value="UniProtKB-SubCell"/>
</dbReference>
<feature type="region of interest" description="Disordered" evidence="12">
    <location>
        <begin position="268"/>
        <end position="360"/>
    </location>
</feature>
<feature type="compositionally biased region" description="Acidic residues" evidence="12">
    <location>
        <begin position="304"/>
        <end position="322"/>
    </location>
</feature>
<feature type="domain" description="SH3" evidence="13">
    <location>
        <begin position="356"/>
        <end position="416"/>
    </location>
</feature>
<sequence length="1190" mass="125630">MPPDYLAVLAASYDYEAQSEDEISITEGQLLLLLEKVDDEWWKVKIKAAQETESPVGLVPAAYVEQAEHTSVVRTLYDYEATAPGELSVTEEELLWVFETDDDWLLVQHSTDPKAGYVPGNYVEVVDESAPAPAPAAAAPRIVVPDSPPRPVAPYVDPADRVAQSRAAPAAAADEIKTWAVSEIDKKGKKKKGTLGVGNGNVYFASESDKTPVQKWQTKDLGSVVSEKAKHVRVDIAGTAPTSLHFHAGSKDHAEAIIAKLELSKSLASPPASASAPRNSPPPTEVSKKASVHFSSAEPVIIPEPEEEEEEEEEEEVEEEPQPEPVPRQVSTYAPPPRAPPRAVPAPVAAPEPEEDGEEEALALYDFTADGEDELSVTEGERLVVLEKDGDEWWKCRNASGGEGVVPASYLESVPGTKASAPKAKATSSAAPGAAAAAAAARAAEARRAQEEADAAAEAEAEAEREREKAQEAAAEARRQRARKAEAQEKAKQSALAAEAQRQQRVEARASSPPVAQQSSRSKDPRTSSAAGSTASKTSSEINRPPPEKTRVWHDRSGQFRVDAAFLGFNNGKLRLHKVNGVIVEVPSEKMSLEDMRYVERFLEKNNRARPGSSGAPRISEDDIPLGLGRNSSSADGASRAARTAQQEPPKKKAPTIDWFDFFLSAGCDLDDCTRYAAAFERDKLDEALLADITEGTMRSLGLREGDILRVKKAVARRAPGENLAKPSAREEEQLRRDEELARQLQAQEGGAGAGKPPPHLFADAQGVLKPRRGRRAGTASVPANVDIKAIAGASDQIQRTASPMSTQSPGGARTATPVLPARPPSAAAAPLISGFEDDAWTNRPSSTKPVKAMSPPPAAPPVAAPAPALQPAPVPTPTVAPTPPAPTPSAPPSLANTTESDIFEQLAKLSVLRQTQHSAPPRPAPPAAAPSPAFAPPVPARFPTGVGMGVGPSPVPMGQLSPPPQQPYNGPRGPFAPVPANQSLLQPLIPLPTQPTGLFIPTKAPTMNGGGGASPFGSGSMLAQPAFLNSQPTGFIPQQQQQLMSQPTGFGHFTPSPQPMMGQPTGFNPGMQQQPIMAQQTGAYGAFGGSPFGNPNQGQNGSGFNPAPLQSQMTGFRPPLNQSMFGPGPASPPPVPPLPSHAGHNTSPANVFASMKSGTFANDNDNQSNTGLNGQTPVWGQTYQGYTGY</sequence>
<dbReference type="AlphaFoldDB" id="A0A0D2PZ60"/>
<dbReference type="InterPro" id="IPR007131">
    <property type="entry name" value="SHD1"/>
</dbReference>
<dbReference type="GO" id="GO:0006897">
    <property type="term" value="P:endocytosis"/>
    <property type="evidence" value="ECO:0007669"/>
    <property type="project" value="UniProtKB-KW"/>
</dbReference>
<evidence type="ECO:0000256" key="1">
    <source>
        <dbReference type="ARBA" id="ARBA00004125"/>
    </source>
</evidence>
<evidence type="ECO:0000256" key="10">
    <source>
        <dbReference type="ARBA" id="ARBA00023212"/>
    </source>
</evidence>
<evidence type="ECO:0000313" key="15">
    <source>
        <dbReference type="Proteomes" id="UP000054270"/>
    </source>
</evidence>
<keyword evidence="8" id="KW-0967">Endosome</keyword>
<feature type="compositionally biased region" description="Polar residues" evidence="12">
    <location>
        <begin position="1094"/>
        <end position="1125"/>
    </location>
</feature>
<evidence type="ECO:0000256" key="4">
    <source>
        <dbReference type="ARBA" id="ARBA00007948"/>
    </source>
</evidence>
<dbReference type="PROSITE" id="PS50002">
    <property type="entry name" value="SH3"/>
    <property type="match status" value="3"/>
</dbReference>
<dbReference type="PANTHER" id="PTHR15735:SF21">
    <property type="entry name" value="PROTEIN NERVOUS WRECK"/>
    <property type="match status" value="1"/>
</dbReference>
<feature type="compositionally biased region" description="Acidic residues" evidence="12">
    <location>
        <begin position="452"/>
        <end position="461"/>
    </location>
</feature>
<proteinExistence type="inferred from homology"/>
<evidence type="ECO:0000256" key="8">
    <source>
        <dbReference type="ARBA" id="ARBA00022753"/>
    </source>
</evidence>
<feature type="region of interest" description="Disordered" evidence="12">
    <location>
        <begin position="1085"/>
        <end position="1180"/>
    </location>
</feature>
<evidence type="ECO:0000256" key="2">
    <source>
        <dbReference type="ARBA" id="ARBA00004134"/>
    </source>
</evidence>
<feature type="compositionally biased region" description="Pro residues" evidence="12">
    <location>
        <begin position="1130"/>
        <end position="1140"/>
    </location>
</feature>
<dbReference type="InterPro" id="IPR001452">
    <property type="entry name" value="SH3_domain"/>
</dbReference>
<evidence type="ECO:0000256" key="5">
    <source>
        <dbReference type="ARBA" id="ARBA00020357"/>
    </source>
</evidence>
<feature type="region of interest" description="Disordered" evidence="12">
    <location>
        <begin position="797"/>
        <end position="816"/>
    </location>
</feature>
<feature type="compositionally biased region" description="Basic and acidic residues" evidence="12">
    <location>
        <begin position="462"/>
        <end position="492"/>
    </location>
</feature>
<dbReference type="Proteomes" id="UP000054270">
    <property type="component" value="Unassembled WGS sequence"/>
</dbReference>
<dbReference type="SMART" id="SM00326">
    <property type="entry name" value="SH3"/>
    <property type="match status" value="3"/>
</dbReference>
<organism evidence="14 15">
    <name type="scientific">Hypholoma sublateritium (strain FD-334 SS-4)</name>
    <dbReference type="NCBI Taxonomy" id="945553"/>
    <lineage>
        <taxon>Eukaryota</taxon>
        <taxon>Fungi</taxon>
        <taxon>Dikarya</taxon>
        <taxon>Basidiomycota</taxon>
        <taxon>Agaricomycotina</taxon>
        <taxon>Agaricomycetes</taxon>
        <taxon>Agaricomycetidae</taxon>
        <taxon>Agaricales</taxon>
        <taxon>Agaricineae</taxon>
        <taxon>Strophariaceae</taxon>
        <taxon>Hypholoma</taxon>
    </lineage>
</organism>
<dbReference type="Pfam" id="PF03983">
    <property type="entry name" value="SHD1"/>
    <property type="match status" value="1"/>
</dbReference>
<feature type="compositionally biased region" description="Pro residues" evidence="12">
    <location>
        <begin position="334"/>
        <end position="350"/>
    </location>
</feature>
<feature type="compositionally biased region" description="Low complexity" evidence="12">
    <location>
        <begin position="527"/>
        <end position="540"/>
    </location>
</feature>
<dbReference type="GO" id="GO:0030479">
    <property type="term" value="C:actin cortical patch"/>
    <property type="evidence" value="ECO:0007669"/>
    <property type="project" value="UniProtKB-SubCell"/>
</dbReference>
<dbReference type="Pfam" id="PF00018">
    <property type="entry name" value="SH3_1"/>
    <property type="match status" value="3"/>
</dbReference>
<dbReference type="GO" id="GO:0003779">
    <property type="term" value="F:actin binding"/>
    <property type="evidence" value="ECO:0007669"/>
    <property type="project" value="UniProtKB-KW"/>
</dbReference>
<dbReference type="InterPro" id="IPR056996">
    <property type="entry name" value="PH_SLA1"/>
</dbReference>
<keyword evidence="10" id="KW-0963">Cytoplasm</keyword>
<dbReference type="SUPFAM" id="SSF50044">
    <property type="entry name" value="SH3-domain"/>
    <property type="match status" value="3"/>
</dbReference>
<dbReference type="GO" id="GO:0030674">
    <property type="term" value="F:protein-macromolecule adaptor activity"/>
    <property type="evidence" value="ECO:0007669"/>
    <property type="project" value="InterPro"/>
</dbReference>
<evidence type="ECO:0000256" key="12">
    <source>
        <dbReference type="SAM" id="MobiDB-lite"/>
    </source>
</evidence>
<dbReference type="GO" id="GO:0042802">
    <property type="term" value="F:identical protein binding"/>
    <property type="evidence" value="ECO:0007669"/>
    <property type="project" value="InterPro"/>
</dbReference>
<dbReference type="GO" id="GO:0043130">
    <property type="term" value="F:ubiquitin binding"/>
    <property type="evidence" value="ECO:0007669"/>
    <property type="project" value="InterPro"/>
</dbReference>
<evidence type="ECO:0000256" key="6">
    <source>
        <dbReference type="ARBA" id="ARBA00022443"/>
    </source>
</evidence>
<dbReference type="GO" id="GO:0030833">
    <property type="term" value="P:regulation of actin filament polymerization"/>
    <property type="evidence" value="ECO:0007669"/>
    <property type="project" value="TreeGrafter"/>
</dbReference>
<dbReference type="InterPro" id="IPR035800">
    <property type="entry name" value="Sla1_SH3_1"/>
</dbReference>
<feature type="compositionally biased region" description="Low complexity" evidence="12">
    <location>
        <begin position="630"/>
        <end position="645"/>
    </location>
</feature>
<evidence type="ECO:0000256" key="7">
    <source>
        <dbReference type="ARBA" id="ARBA00022583"/>
    </source>
</evidence>
<dbReference type="PANTHER" id="PTHR15735">
    <property type="entry name" value="FCH AND DOUBLE SH3 DOMAINS PROTEIN"/>
    <property type="match status" value="1"/>
</dbReference>
<feature type="region of interest" description="Disordered" evidence="12">
    <location>
        <begin position="415"/>
        <end position="556"/>
    </location>
</feature>
<dbReference type="PRINTS" id="PR00452">
    <property type="entry name" value="SH3DOMAIN"/>
</dbReference>
<evidence type="ECO:0000256" key="11">
    <source>
        <dbReference type="PROSITE-ProRule" id="PRU00192"/>
    </source>
</evidence>
<evidence type="ECO:0000256" key="9">
    <source>
        <dbReference type="ARBA" id="ARBA00023203"/>
    </source>
</evidence>